<feature type="chain" id="PRO_5013648346" description="DUF5667 domain-containing protein" evidence="2">
    <location>
        <begin position="27"/>
        <end position="210"/>
    </location>
</feature>
<dbReference type="Pfam" id="PF18915">
    <property type="entry name" value="DUF5667"/>
    <property type="match status" value="1"/>
</dbReference>
<dbReference type="AlphaFoldDB" id="A0A2H0X716"/>
<protein>
    <recommendedName>
        <fullName evidence="3">DUF5667 domain-containing protein</fullName>
    </recommendedName>
</protein>
<keyword evidence="2" id="KW-0732">Signal</keyword>
<dbReference type="Proteomes" id="UP000231414">
    <property type="component" value="Unassembled WGS sequence"/>
</dbReference>
<dbReference type="InterPro" id="IPR043725">
    <property type="entry name" value="DUF5667"/>
</dbReference>
<accession>A0A2H0X716</accession>
<feature type="signal peptide" evidence="2">
    <location>
        <begin position="1"/>
        <end position="26"/>
    </location>
</feature>
<reference evidence="5" key="1">
    <citation type="submission" date="2017-09" db="EMBL/GenBank/DDBJ databases">
        <title>Depth-based differentiation of microbial function through sediment-hosted aquifers and enrichment of novel symbionts in the deep terrestrial subsurface.</title>
        <authorList>
            <person name="Probst A.J."/>
            <person name="Ladd B."/>
            <person name="Jarett J.K."/>
            <person name="Geller-Mcgrath D.E."/>
            <person name="Sieber C.M.K."/>
            <person name="Emerson J.B."/>
            <person name="Anantharaman K."/>
            <person name="Thomas B.C."/>
            <person name="Malmstrom R."/>
            <person name="Stieglmeier M."/>
            <person name="Klingl A."/>
            <person name="Woyke T."/>
            <person name="Ryan C.M."/>
            <person name="Banfield J.F."/>
        </authorList>
    </citation>
    <scope>NUCLEOTIDE SEQUENCE [LARGE SCALE GENOMIC DNA]</scope>
</reference>
<organism evidence="4 5">
    <name type="scientific">candidate division WWE3 bacterium CG08_land_8_20_14_0_20_43_13</name>
    <dbReference type="NCBI Taxonomy" id="1975087"/>
    <lineage>
        <taxon>Bacteria</taxon>
        <taxon>Katanobacteria</taxon>
    </lineage>
</organism>
<keyword evidence="1" id="KW-0175">Coiled coil</keyword>
<evidence type="ECO:0000256" key="1">
    <source>
        <dbReference type="SAM" id="Coils"/>
    </source>
</evidence>
<feature type="coiled-coil region" evidence="1">
    <location>
        <begin position="70"/>
        <end position="116"/>
    </location>
</feature>
<gene>
    <name evidence="4" type="ORF">COT52_02740</name>
</gene>
<comment type="caution">
    <text evidence="4">The sequence shown here is derived from an EMBL/GenBank/DDBJ whole genome shotgun (WGS) entry which is preliminary data.</text>
</comment>
<evidence type="ECO:0000256" key="2">
    <source>
        <dbReference type="SAM" id="SignalP"/>
    </source>
</evidence>
<dbReference type="EMBL" id="PEYW01000039">
    <property type="protein sequence ID" value="PIS20641.1"/>
    <property type="molecule type" value="Genomic_DNA"/>
</dbReference>
<evidence type="ECO:0000313" key="5">
    <source>
        <dbReference type="Proteomes" id="UP000231414"/>
    </source>
</evidence>
<proteinExistence type="predicted"/>
<evidence type="ECO:0000313" key="4">
    <source>
        <dbReference type="EMBL" id="PIS20641.1"/>
    </source>
</evidence>
<feature type="domain" description="DUF5667" evidence="3">
    <location>
        <begin position="41"/>
        <end position="140"/>
    </location>
</feature>
<evidence type="ECO:0000259" key="3">
    <source>
        <dbReference type="Pfam" id="PF18915"/>
    </source>
</evidence>
<sequence>MRNISKLILSMAIAFLLSAAPTTTFASSQWLEKAPGYTPADGIKYWAETIKEELWLLFSFSQDQKAHRYLEQAEERIAEVEAMATRKQFKQINSTLMKYQRQIEKAKLIADKISQTSAPTNGFDEKLAGGLLRQEAVLNEVSQRQEIPASQKETIKFTMDVALNTYDEVNSRILEPTKSQVTKDVEQKIPNLSQQLPAEFRLKVPGLEGN</sequence>
<name>A0A2H0X716_UNCKA</name>